<feature type="compositionally biased region" description="Acidic residues" evidence="1">
    <location>
        <begin position="705"/>
        <end position="716"/>
    </location>
</feature>
<dbReference type="AlphaFoldDB" id="A0A167KGB2"/>
<evidence type="ECO:0000313" key="2">
    <source>
        <dbReference type="EMBL" id="KZO94622.1"/>
    </source>
</evidence>
<reference evidence="2 3" key="1">
    <citation type="journal article" date="2016" name="Mol. Biol. Evol.">
        <title>Comparative Genomics of Early-Diverging Mushroom-Forming Fungi Provides Insights into the Origins of Lignocellulose Decay Capabilities.</title>
        <authorList>
            <person name="Nagy L.G."/>
            <person name="Riley R."/>
            <person name="Tritt A."/>
            <person name="Adam C."/>
            <person name="Daum C."/>
            <person name="Floudas D."/>
            <person name="Sun H."/>
            <person name="Yadav J.S."/>
            <person name="Pangilinan J."/>
            <person name="Larsson K.H."/>
            <person name="Matsuura K."/>
            <person name="Barry K."/>
            <person name="Labutti K."/>
            <person name="Kuo R."/>
            <person name="Ohm R.A."/>
            <person name="Bhattacharya S.S."/>
            <person name="Shirouzu T."/>
            <person name="Yoshinaga Y."/>
            <person name="Martin F.M."/>
            <person name="Grigoriev I.V."/>
            <person name="Hibbett D.S."/>
        </authorList>
    </citation>
    <scope>NUCLEOTIDE SEQUENCE [LARGE SCALE GENOMIC DNA]</scope>
    <source>
        <strain evidence="2 3">TUFC12733</strain>
    </source>
</reference>
<sequence>MAEPSTVDPGPKPTGIVEQALWLAAQRPRIPTDEATVKAIVEELKACGTEEAFGEICKRIEASVYLTYQADMSSGISRELYGAIQRLKVGYFGVGKDTGQKMDDDCKAYLAQEVHLAFQPPPPVPVPNAHPVQLTFVDVTAQHRTFGEDDVWAPEVVDAALDEPWDDAFFRLRTQANRKYRHPYLPAVTLNVLRAGTEVRIGRTELAFTVSDHLATQGGATEVQYIHADDDHYTAQNAWAHSPELRKFTTWTRELPEWFKTPETWVDPVPPASFSLPERPSEGFWVAVPTLCFPVSGRLPLPGTTTPDRIAKVTYIAARSWPNQPEPSPYISIEKDQDVCLPADRLVPPLTVEQATSLLGRMVQWSDLEPGQESYKNKYQSRELDFAYALDTVEMKLYMRNPHGQHQSAYTLDLTETAQSVHTWKPNADGTPRKEKEHYRKGEWGLRARVCMWVGPVTLPADRDALGIRTGGTEDKKRRKEAHKAAYHAFINKVRGSIKLLNAEEMTTAPFEVGKDGTLLVGDIHACRGLNDFTNLKNVRPGVWKSWFTWVGPDSEHAQYEGGVEAVHMQFLSDGNVDYTNPPASPQPSEEAARLAEELESAKWERLCTLSVDAGGCGIIARSALSKGGFLRSKLVEIDTILETLADGGSDSMYLSPTAVPGGIVCPSGPGDGGYDVLGKKDAQGRVVRVMCDFWTDWMKRQDNPDDVDEDDEDESLGNVVDQPEVFTGRQSFASGPLLPNVGK</sequence>
<name>A0A167KGB2_CALVF</name>
<protein>
    <submittedName>
        <fullName evidence="2">Uncharacterized protein</fullName>
    </submittedName>
</protein>
<gene>
    <name evidence="2" type="ORF">CALVIDRAFT_538744</name>
</gene>
<dbReference type="EMBL" id="KV417293">
    <property type="protein sequence ID" value="KZO94622.1"/>
    <property type="molecule type" value="Genomic_DNA"/>
</dbReference>
<evidence type="ECO:0000313" key="3">
    <source>
        <dbReference type="Proteomes" id="UP000076738"/>
    </source>
</evidence>
<dbReference type="OrthoDB" id="3356389at2759"/>
<organism evidence="2 3">
    <name type="scientific">Calocera viscosa (strain TUFC12733)</name>
    <dbReference type="NCBI Taxonomy" id="1330018"/>
    <lineage>
        <taxon>Eukaryota</taxon>
        <taxon>Fungi</taxon>
        <taxon>Dikarya</taxon>
        <taxon>Basidiomycota</taxon>
        <taxon>Agaricomycotina</taxon>
        <taxon>Dacrymycetes</taxon>
        <taxon>Dacrymycetales</taxon>
        <taxon>Dacrymycetaceae</taxon>
        <taxon>Calocera</taxon>
    </lineage>
</organism>
<accession>A0A167KGB2</accession>
<proteinExistence type="predicted"/>
<feature type="region of interest" description="Disordered" evidence="1">
    <location>
        <begin position="701"/>
        <end position="744"/>
    </location>
</feature>
<dbReference type="Proteomes" id="UP000076738">
    <property type="component" value="Unassembled WGS sequence"/>
</dbReference>
<evidence type="ECO:0000256" key="1">
    <source>
        <dbReference type="SAM" id="MobiDB-lite"/>
    </source>
</evidence>
<keyword evidence="3" id="KW-1185">Reference proteome</keyword>